<dbReference type="STRING" id="4565.A0A3B6TJ80"/>
<evidence type="ECO:0000256" key="10">
    <source>
        <dbReference type="ARBA" id="ARBA00023242"/>
    </source>
</evidence>
<dbReference type="GO" id="GO:0006355">
    <property type="term" value="P:regulation of DNA-templated transcription"/>
    <property type="evidence" value="ECO:0007669"/>
    <property type="project" value="UniProtKB-UniRule"/>
</dbReference>
<keyword evidence="6 12" id="KW-0862">Zinc</keyword>
<dbReference type="OMA" id="NRRQDYV"/>
<dbReference type="PANTHER" id="PTHR12321">
    <property type="entry name" value="CPG BINDING PROTEIN"/>
    <property type="match status" value="1"/>
</dbReference>
<dbReference type="InterPro" id="IPR045104">
    <property type="entry name" value="Alfin"/>
</dbReference>
<dbReference type="InterPro" id="IPR001965">
    <property type="entry name" value="Znf_PHD"/>
</dbReference>
<dbReference type="OrthoDB" id="587176at2759"/>
<dbReference type="Proteomes" id="UP000019116">
    <property type="component" value="Chromosome 7D"/>
</dbReference>
<evidence type="ECO:0000256" key="4">
    <source>
        <dbReference type="ARBA" id="ARBA00022723"/>
    </source>
</evidence>
<protein>
    <recommendedName>
        <fullName evidence="12">PHD finger protein ALFIN-LIKE</fullName>
    </recommendedName>
</protein>
<feature type="region of interest" description="Disordered" evidence="13">
    <location>
        <begin position="194"/>
        <end position="242"/>
    </location>
</feature>
<keyword evidence="8 12" id="KW-0805">Transcription regulation</keyword>
<evidence type="ECO:0000256" key="2">
    <source>
        <dbReference type="ARBA" id="ARBA00004123"/>
    </source>
</evidence>
<dbReference type="SMART" id="SM00249">
    <property type="entry name" value="PHD"/>
    <property type="match status" value="1"/>
</dbReference>
<keyword evidence="9 12" id="KW-0804">Transcription</keyword>
<name>A0A3B6TJ80_WHEAT</name>
<feature type="domain" description="PHD-type" evidence="14">
    <location>
        <begin position="248"/>
        <end position="300"/>
    </location>
</feature>
<sequence length="304" mass="34592">MDASRARSSSNPTPTRRRLTVPVHGRPSPTPLPAHPGEWRSRPAVSWTVENIYEDFSGRRSALVQALTTEQDTLYDLLREEGKEPMCLYGYPDGSWELTLPEEMVPPGLPVPTRGINRRQDYVNRSDYLTLVAHHSDSWLMGVTFFLSTHLDANQRIHLFNMVNEMRTVHDEFYLSYGLPWLSTFARYNANRESSAPTQENVSNPDVDSITPAEENVPPSQDSMHVLSAQNRDSRKPAEDKQKDNEVTDFCGSCNAPYHANAFWICCDECDQWFHGKCVNVTASEAEHIKEYKCPDCIREVIGE</sequence>
<evidence type="ECO:0000256" key="11">
    <source>
        <dbReference type="PROSITE-ProRule" id="PRU00146"/>
    </source>
</evidence>
<reference evidence="15" key="1">
    <citation type="submission" date="2018-08" db="EMBL/GenBank/DDBJ databases">
        <authorList>
            <person name="Rossello M."/>
        </authorList>
    </citation>
    <scope>NUCLEOTIDE SEQUENCE [LARGE SCALE GENOMIC DNA]</scope>
    <source>
        <strain evidence="15">cv. Chinese Spring</strain>
    </source>
</reference>
<keyword evidence="16" id="KW-1185">Reference proteome</keyword>
<feature type="compositionally biased region" description="Polar residues" evidence="13">
    <location>
        <begin position="218"/>
        <end position="231"/>
    </location>
</feature>
<evidence type="ECO:0000256" key="1">
    <source>
        <dbReference type="ARBA" id="ARBA00002232"/>
    </source>
</evidence>
<accession>A0A3B6TJ80</accession>
<dbReference type="GO" id="GO:0005634">
    <property type="term" value="C:nucleus"/>
    <property type="evidence" value="ECO:0000318"/>
    <property type="project" value="GO_Central"/>
</dbReference>
<keyword evidence="5 11" id="KW-0863">Zinc-finger</keyword>
<feature type="region of interest" description="Disordered" evidence="13">
    <location>
        <begin position="1"/>
        <end position="40"/>
    </location>
</feature>
<dbReference type="InterPro" id="IPR021998">
    <property type="entry name" value="Alfin_N"/>
</dbReference>
<evidence type="ECO:0000256" key="8">
    <source>
        <dbReference type="ARBA" id="ARBA00023015"/>
    </source>
</evidence>
<evidence type="ECO:0000256" key="13">
    <source>
        <dbReference type="SAM" id="MobiDB-lite"/>
    </source>
</evidence>
<dbReference type="Gramene" id="TraesCS7D02G093700.1">
    <property type="protein sequence ID" value="TraesCS7D02G093700.1"/>
    <property type="gene ID" value="TraesCS7D02G093700"/>
</dbReference>
<feature type="compositionally biased region" description="Basic and acidic residues" evidence="13">
    <location>
        <begin position="232"/>
        <end position="242"/>
    </location>
</feature>
<dbReference type="InterPro" id="IPR011011">
    <property type="entry name" value="Znf_FYVE_PHD"/>
</dbReference>
<dbReference type="InterPro" id="IPR013083">
    <property type="entry name" value="Znf_RING/FYVE/PHD"/>
</dbReference>
<dbReference type="AlphaFoldDB" id="A0A3B6TJ80"/>
<dbReference type="GO" id="GO:0003712">
    <property type="term" value="F:transcription coregulator activity"/>
    <property type="evidence" value="ECO:0000318"/>
    <property type="project" value="GO_Central"/>
</dbReference>
<comment type="similarity">
    <text evidence="3 12">Belongs to the Alfin family.</text>
</comment>
<dbReference type="Pfam" id="PF12165">
    <property type="entry name" value="Alfin"/>
    <property type="match status" value="1"/>
</dbReference>
<keyword evidence="10 12" id="KW-0539">Nucleus</keyword>
<dbReference type="CDD" id="cd15613">
    <property type="entry name" value="PHD_AL_plant"/>
    <property type="match status" value="1"/>
</dbReference>
<dbReference type="Pfam" id="PF00628">
    <property type="entry name" value="PHD"/>
    <property type="match status" value="1"/>
</dbReference>
<dbReference type="GO" id="GO:0008270">
    <property type="term" value="F:zinc ion binding"/>
    <property type="evidence" value="ECO:0007669"/>
    <property type="project" value="UniProtKB-KW"/>
</dbReference>
<dbReference type="InterPro" id="IPR044104">
    <property type="entry name" value="PHD_AL_plant"/>
</dbReference>
<comment type="domain">
    <text evidence="12">The PHD-type zinc finger mediates the binding to H3K4me3.</text>
</comment>
<dbReference type="SMR" id="A0A3B6TJ80"/>
<evidence type="ECO:0000256" key="12">
    <source>
        <dbReference type="RuleBase" id="RU369089"/>
    </source>
</evidence>
<dbReference type="GO" id="GO:0000976">
    <property type="term" value="F:transcription cis-regulatory region binding"/>
    <property type="evidence" value="ECO:0000318"/>
    <property type="project" value="GO_Central"/>
</dbReference>
<dbReference type="GO" id="GO:0006325">
    <property type="term" value="P:chromatin organization"/>
    <property type="evidence" value="ECO:0007669"/>
    <property type="project" value="UniProtKB-UniRule"/>
</dbReference>
<evidence type="ECO:0000256" key="6">
    <source>
        <dbReference type="ARBA" id="ARBA00022833"/>
    </source>
</evidence>
<dbReference type="PROSITE" id="PS50016">
    <property type="entry name" value="ZF_PHD_2"/>
    <property type="match status" value="1"/>
</dbReference>
<proteinExistence type="inferred from homology"/>
<dbReference type="Gene3D" id="3.30.40.10">
    <property type="entry name" value="Zinc/RING finger domain, C3HC4 (zinc finger)"/>
    <property type="match status" value="1"/>
</dbReference>
<keyword evidence="7 12" id="KW-0156">Chromatin regulator</keyword>
<evidence type="ECO:0000256" key="3">
    <source>
        <dbReference type="ARBA" id="ARBA00010445"/>
    </source>
</evidence>
<organism evidence="15">
    <name type="scientific">Triticum aestivum</name>
    <name type="common">Wheat</name>
    <dbReference type="NCBI Taxonomy" id="4565"/>
    <lineage>
        <taxon>Eukaryota</taxon>
        <taxon>Viridiplantae</taxon>
        <taxon>Streptophyta</taxon>
        <taxon>Embryophyta</taxon>
        <taxon>Tracheophyta</taxon>
        <taxon>Spermatophyta</taxon>
        <taxon>Magnoliopsida</taxon>
        <taxon>Liliopsida</taxon>
        <taxon>Poales</taxon>
        <taxon>Poaceae</taxon>
        <taxon>BOP clade</taxon>
        <taxon>Pooideae</taxon>
        <taxon>Triticodae</taxon>
        <taxon>Triticeae</taxon>
        <taxon>Triticinae</taxon>
        <taxon>Triticum</taxon>
    </lineage>
</organism>
<evidence type="ECO:0000313" key="15">
    <source>
        <dbReference type="EnsemblPlants" id="TraesCS7D02G093700.1"/>
    </source>
</evidence>
<dbReference type="InterPro" id="IPR019786">
    <property type="entry name" value="Zinc_finger_PHD-type_CS"/>
</dbReference>
<dbReference type="Gramene" id="TraesCS7D03G0213200.1">
    <property type="protein sequence ID" value="TraesCS7D03G0213200.1.CDS"/>
    <property type="gene ID" value="TraesCS7D03G0213200"/>
</dbReference>
<dbReference type="InterPro" id="IPR019787">
    <property type="entry name" value="Znf_PHD-finger"/>
</dbReference>
<dbReference type="SUPFAM" id="SSF57903">
    <property type="entry name" value="FYVE/PHD zinc finger"/>
    <property type="match status" value="1"/>
</dbReference>
<dbReference type="PANTHER" id="PTHR12321:SF118">
    <property type="entry name" value="PHD FINGER PROTEIN ALFIN-LIKE"/>
    <property type="match status" value="1"/>
</dbReference>
<dbReference type="PROSITE" id="PS01359">
    <property type="entry name" value="ZF_PHD_1"/>
    <property type="match status" value="1"/>
</dbReference>
<comment type="function">
    <text evidence="1 12">Histone-binding component that specifically recognizes H3 tails trimethylated on 'Lys-4' (H3K4me3), which mark transcription start sites of virtually all active genes.</text>
</comment>
<keyword evidence="4 12" id="KW-0479">Metal-binding</keyword>
<comment type="subunit">
    <text evidence="12">Interacts with H3K4me3 and to a lesser extent with H3K4me2.</text>
</comment>
<evidence type="ECO:0000256" key="9">
    <source>
        <dbReference type="ARBA" id="ARBA00023163"/>
    </source>
</evidence>
<dbReference type="EnsemblPlants" id="TraesCS7D02G093700.1">
    <property type="protein sequence ID" value="TraesCS7D02G093700.1"/>
    <property type="gene ID" value="TraesCS7D02G093700"/>
</dbReference>
<evidence type="ECO:0000313" key="16">
    <source>
        <dbReference type="Proteomes" id="UP000019116"/>
    </source>
</evidence>
<evidence type="ECO:0000259" key="14">
    <source>
        <dbReference type="PROSITE" id="PS50016"/>
    </source>
</evidence>
<reference evidence="15" key="2">
    <citation type="submission" date="2018-10" db="UniProtKB">
        <authorList>
            <consortium name="EnsemblPlants"/>
        </authorList>
    </citation>
    <scope>IDENTIFICATION</scope>
</reference>
<evidence type="ECO:0000256" key="7">
    <source>
        <dbReference type="ARBA" id="ARBA00022853"/>
    </source>
</evidence>
<comment type="subcellular location">
    <subcellularLocation>
        <location evidence="2 12">Nucleus</location>
    </subcellularLocation>
</comment>
<dbReference type="GO" id="GO:0042393">
    <property type="term" value="F:histone binding"/>
    <property type="evidence" value="ECO:0007669"/>
    <property type="project" value="UniProtKB-UniRule"/>
</dbReference>
<feature type="compositionally biased region" description="Polar residues" evidence="13">
    <location>
        <begin position="194"/>
        <end position="206"/>
    </location>
</feature>
<evidence type="ECO:0000256" key="5">
    <source>
        <dbReference type="ARBA" id="ARBA00022771"/>
    </source>
</evidence>